<proteinExistence type="predicted"/>
<name>A0A0F5N0X5_9MYCO</name>
<organism evidence="2 4">
    <name type="scientific">Mycolicibacter arupensis</name>
    <dbReference type="NCBI Taxonomy" id="342002"/>
    <lineage>
        <taxon>Bacteria</taxon>
        <taxon>Bacillati</taxon>
        <taxon>Actinomycetota</taxon>
        <taxon>Actinomycetes</taxon>
        <taxon>Mycobacteriales</taxon>
        <taxon>Mycobacteriaceae</taxon>
        <taxon>Mycolicibacter</taxon>
    </lineage>
</organism>
<reference evidence="2" key="2">
    <citation type="submission" date="2015-04" db="EMBL/GenBank/DDBJ databases">
        <title>Genome sequence of Mycobacterium arupense strain GUC1.</title>
        <authorList>
            <person name="Greninger A.L."/>
            <person name="Cunningham G."/>
            <person name="Chiu C.Y."/>
            <person name="Miller S."/>
        </authorList>
    </citation>
    <scope>NUCLEOTIDE SEQUENCE</scope>
    <source>
        <strain evidence="2">GUC1</strain>
    </source>
</reference>
<evidence type="ECO:0000313" key="4">
    <source>
        <dbReference type="Proteomes" id="UP000034416"/>
    </source>
</evidence>
<dbReference type="STRING" id="342002.BST15_06055"/>
<gene>
    <name evidence="3" type="ORF">BST15_06055</name>
    <name evidence="2" type="ORF">WR43_07500</name>
</gene>
<dbReference type="InterPro" id="IPR029068">
    <property type="entry name" value="Glyas_Bleomycin-R_OHBP_Dase"/>
</dbReference>
<evidence type="ECO:0000313" key="2">
    <source>
        <dbReference type="EMBL" id="KKB99912.1"/>
    </source>
</evidence>
<evidence type="ECO:0000313" key="3">
    <source>
        <dbReference type="EMBL" id="ORA00029.1"/>
    </source>
</evidence>
<dbReference type="InterPro" id="IPR004360">
    <property type="entry name" value="Glyas_Fos-R_dOase_dom"/>
</dbReference>
<feature type="domain" description="VOC" evidence="1">
    <location>
        <begin position="11"/>
        <end position="126"/>
    </location>
</feature>
<dbReference type="Gene3D" id="3.10.180.10">
    <property type="entry name" value="2,3-Dihydroxybiphenyl 1,2-Dioxygenase, domain 1"/>
    <property type="match status" value="1"/>
</dbReference>
<dbReference type="Proteomes" id="UP000192327">
    <property type="component" value="Unassembled WGS sequence"/>
</dbReference>
<comment type="caution">
    <text evidence="2">The sequence shown here is derived from an EMBL/GenBank/DDBJ whole genome shotgun (WGS) entry which is preliminary data.</text>
</comment>
<dbReference type="EMBL" id="MVHH01000008">
    <property type="protein sequence ID" value="ORA00029.1"/>
    <property type="molecule type" value="Genomic_DNA"/>
</dbReference>
<dbReference type="EMBL" id="LASW01000022">
    <property type="protein sequence ID" value="KKB99912.1"/>
    <property type="molecule type" value="Genomic_DNA"/>
</dbReference>
<dbReference type="GO" id="GO:0046686">
    <property type="term" value="P:response to cadmium ion"/>
    <property type="evidence" value="ECO:0007669"/>
    <property type="project" value="TreeGrafter"/>
</dbReference>
<dbReference type="PANTHER" id="PTHR41294">
    <property type="entry name" value="CADMIUM-INDUCED PROTEIN CADI"/>
    <property type="match status" value="1"/>
</dbReference>
<keyword evidence="5" id="KW-1185">Reference proteome</keyword>
<dbReference type="PANTHER" id="PTHR41294:SF1">
    <property type="entry name" value="CADMIUM-INDUCED PROTEIN CADI"/>
    <property type="match status" value="1"/>
</dbReference>
<evidence type="ECO:0000313" key="5">
    <source>
        <dbReference type="Proteomes" id="UP000192327"/>
    </source>
</evidence>
<dbReference type="InterPro" id="IPR037523">
    <property type="entry name" value="VOC_core"/>
</dbReference>
<sequence length="140" mass="14947">MSHTSEVVALSRLQLALNVDDLDAAIAFYSALFGAEPAKVKPGYANFAINDPPLKLVLIESPGHGGTLNHLGVEVASSDVVHAEIARLQAAELFTEEEMGTTCCFALQDKVWVSGPDRERWEIYTKIADTDSAAAPAACC</sequence>
<protein>
    <submittedName>
        <fullName evidence="3">Glyoxalase/bleomycin resistance/dioxygenase family protein</fullName>
    </submittedName>
</protein>
<dbReference type="InterPro" id="IPR052393">
    <property type="entry name" value="Cadmium-induced_rsp"/>
</dbReference>
<dbReference type="PROSITE" id="PS51819">
    <property type="entry name" value="VOC"/>
    <property type="match status" value="1"/>
</dbReference>
<dbReference type="InterPro" id="IPR049789">
    <property type="entry name" value="ArsI/CadI-like"/>
</dbReference>
<dbReference type="Pfam" id="PF00903">
    <property type="entry name" value="Glyoxalase"/>
    <property type="match status" value="1"/>
</dbReference>
<dbReference type="AlphaFoldDB" id="A0A0F5N0X5"/>
<reference evidence="4" key="1">
    <citation type="submission" date="2015-04" db="EMBL/GenBank/DDBJ databases">
        <title>Genome sequence of Mycobacterium arupense GUC1.</title>
        <authorList>
            <person name="Greninger A.L."/>
            <person name="Cunningham G."/>
            <person name="Chiu C.Y."/>
            <person name="Miller S."/>
        </authorList>
    </citation>
    <scope>NUCLEOTIDE SEQUENCE [LARGE SCALE GENOMIC DNA]</scope>
    <source>
        <strain evidence="4">GUC1</strain>
    </source>
</reference>
<accession>A0A0F5N0X5</accession>
<reference evidence="3 5" key="3">
    <citation type="submission" date="2016-12" db="EMBL/GenBank/DDBJ databases">
        <title>The new phylogeny of genus Mycobacterium.</title>
        <authorList>
            <person name="Tortoli E."/>
            <person name="Trovato A."/>
            <person name="Cirillo D.M."/>
        </authorList>
    </citation>
    <scope>NUCLEOTIDE SEQUENCE [LARGE SCALE GENOMIC DNA]</scope>
    <source>
        <strain evidence="3 5">DSM 44942</strain>
    </source>
</reference>
<dbReference type="SUPFAM" id="SSF54593">
    <property type="entry name" value="Glyoxalase/Bleomycin resistance protein/Dihydroxybiphenyl dioxygenase"/>
    <property type="match status" value="1"/>
</dbReference>
<dbReference type="PATRIC" id="fig|342002.3.peg.1827"/>
<dbReference type="Proteomes" id="UP000034416">
    <property type="component" value="Unassembled WGS sequence"/>
</dbReference>
<dbReference type="NCBIfam" id="NF041414">
    <property type="entry name" value="ArsI_CadI_VOC"/>
    <property type="match status" value="1"/>
</dbReference>
<evidence type="ECO:0000259" key="1">
    <source>
        <dbReference type="PROSITE" id="PS51819"/>
    </source>
</evidence>